<dbReference type="Pfam" id="PF00561">
    <property type="entry name" value="Abhydrolase_1"/>
    <property type="match status" value="1"/>
</dbReference>
<evidence type="ECO:0000259" key="2">
    <source>
        <dbReference type="Pfam" id="PF08386"/>
    </source>
</evidence>
<evidence type="ECO:0000259" key="1">
    <source>
        <dbReference type="Pfam" id="PF00561"/>
    </source>
</evidence>
<sequence length="284" mass="30502">MPLIAYEDLQAQDIPTCLGRLRVRSVGQGEAIVFWSSLLMSGRMWMAQVHHFSQSHRVILIDPPGHGDSEKLTRAFTFAECAQSVVQVLDGLGIAKAHFVGNSWGGMIGGTLAAMHPGRVGAVILMNCTASAAGWRHRLEFPLLARVIRLLGGFRGVMVGVATRAFVGPTSEKQRPQVISQIHQALSQCDVDSIAWAVASVVPDRPDQRTLMAAVTSPVLVVAGREDRTFAVSETRAMAQAIPGAEFVVIERTAHLAALENPTEVNPLIDRFLKGAKLAAGMPG</sequence>
<gene>
    <name evidence="3" type="ORF">HX845_08040</name>
</gene>
<comment type="caution">
    <text evidence="3">The sequence shown here is derived from an EMBL/GenBank/DDBJ whole genome shotgun (WGS) entry which is preliminary data.</text>
</comment>
<name>A0A7Y8CBT3_9PSED</name>
<dbReference type="InterPro" id="IPR000073">
    <property type="entry name" value="AB_hydrolase_1"/>
</dbReference>
<feature type="domain" description="AB hydrolase-1" evidence="1">
    <location>
        <begin position="31"/>
        <end position="141"/>
    </location>
</feature>
<organism evidence="3 4">
    <name type="scientific">Pseudomonas gingeri</name>
    <dbReference type="NCBI Taxonomy" id="117681"/>
    <lineage>
        <taxon>Bacteria</taxon>
        <taxon>Pseudomonadati</taxon>
        <taxon>Pseudomonadota</taxon>
        <taxon>Gammaproteobacteria</taxon>
        <taxon>Pseudomonadales</taxon>
        <taxon>Pseudomonadaceae</taxon>
        <taxon>Pseudomonas</taxon>
    </lineage>
</organism>
<dbReference type="RefSeq" id="WP_017128364.1">
    <property type="nucleotide sequence ID" value="NZ_JACAPC010000020.1"/>
</dbReference>
<dbReference type="InterPro" id="IPR000639">
    <property type="entry name" value="Epox_hydrolase-like"/>
</dbReference>
<dbReference type="Proteomes" id="UP000517547">
    <property type="component" value="Unassembled WGS sequence"/>
</dbReference>
<dbReference type="GO" id="GO:0016787">
    <property type="term" value="F:hydrolase activity"/>
    <property type="evidence" value="ECO:0007669"/>
    <property type="project" value="UniProtKB-KW"/>
</dbReference>
<keyword evidence="3" id="KW-0378">Hydrolase</keyword>
<dbReference type="InterPro" id="IPR013595">
    <property type="entry name" value="Pept_S33_TAP-like_C"/>
</dbReference>
<evidence type="ECO:0000313" key="4">
    <source>
        <dbReference type="Proteomes" id="UP000517547"/>
    </source>
</evidence>
<dbReference type="AlphaFoldDB" id="A0A7Y8CBT3"/>
<dbReference type="Pfam" id="PF08386">
    <property type="entry name" value="Abhydrolase_4"/>
    <property type="match status" value="1"/>
</dbReference>
<dbReference type="InterPro" id="IPR050266">
    <property type="entry name" value="AB_hydrolase_sf"/>
</dbReference>
<dbReference type="InterPro" id="IPR029058">
    <property type="entry name" value="AB_hydrolase_fold"/>
</dbReference>
<proteinExistence type="predicted"/>
<dbReference type="EMBL" id="JACAQE010000002">
    <property type="protein sequence ID" value="NWC13585.1"/>
    <property type="molecule type" value="Genomic_DNA"/>
</dbReference>
<dbReference type="PRINTS" id="PR00412">
    <property type="entry name" value="EPOXHYDRLASE"/>
</dbReference>
<accession>A0A7Y8CBT3</accession>
<dbReference type="SUPFAM" id="SSF53474">
    <property type="entry name" value="alpha/beta-Hydrolases"/>
    <property type="match status" value="1"/>
</dbReference>
<dbReference type="PRINTS" id="PR00111">
    <property type="entry name" value="ABHYDROLASE"/>
</dbReference>
<protein>
    <submittedName>
        <fullName evidence="3">Alpha/beta fold hydrolase</fullName>
    </submittedName>
</protein>
<dbReference type="Gene3D" id="3.40.50.1820">
    <property type="entry name" value="alpha/beta hydrolase"/>
    <property type="match status" value="1"/>
</dbReference>
<reference evidence="3 4" key="1">
    <citation type="submission" date="2020-04" db="EMBL/GenBank/DDBJ databases">
        <title>Molecular characterization of pseudomonads from Agaricus bisporus reveal novel blotch 2 pathogens in Western Europe.</title>
        <authorList>
            <person name="Taparia T."/>
            <person name="Krijger M."/>
            <person name="Haynes E."/>
            <person name="Elpinstone J.G."/>
            <person name="Noble R."/>
            <person name="Van Der Wolf J."/>
        </authorList>
    </citation>
    <scope>NUCLEOTIDE SEQUENCE [LARGE SCALE GENOMIC DNA]</scope>
    <source>
        <strain evidence="3 4">IPO3738</strain>
    </source>
</reference>
<feature type="domain" description="Peptidase S33 tripeptidyl aminopeptidase-like C-terminal" evidence="2">
    <location>
        <begin position="206"/>
        <end position="278"/>
    </location>
</feature>
<dbReference type="PANTHER" id="PTHR43798">
    <property type="entry name" value="MONOACYLGLYCEROL LIPASE"/>
    <property type="match status" value="1"/>
</dbReference>
<evidence type="ECO:0000313" key="3">
    <source>
        <dbReference type="EMBL" id="NWC13585.1"/>
    </source>
</evidence>